<organism evidence="1 2">
    <name type="scientific">Alkalicoccobacillus porphyridii</name>
    <dbReference type="NCBI Taxonomy" id="2597270"/>
    <lineage>
        <taxon>Bacteria</taxon>
        <taxon>Bacillati</taxon>
        <taxon>Bacillota</taxon>
        <taxon>Bacilli</taxon>
        <taxon>Bacillales</taxon>
        <taxon>Bacillaceae</taxon>
        <taxon>Alkalicoccobacillus</taxon>
    </lineage>
</organism>
<gene>
    <name evidence="1" type="ORF">FN960_17135</name>
</gene>
<evidence type="ECO:0000313" key="2">
    <source>
        <dbReference type="Proteomes" id="UP000318521"/>
    </source>
</evidence>
<dbReference type="RefSeq" id="WP_143850084.1">
    <property type="nucleotide sequence ID" value="NZ_VLXZ01000013.1"/>
</dbReference>
<dbReference type="OrthoDB" id="2691543at2"/>
<reference evidence="1 2" key="1">
    <citation type="submission" date="2019-07" db="EMBL/GenBank/DDBJ databases">
        <authorList>
            <person name="Park Y.J."/>
            <person name="Jeong S.E."/>
            <person name="Jung H.S."/>
        </authorList>
    </citation>
    <scope>NUCLEOTIDE SEQUENCE [LARGE SCALE GENOMIC DNA]</scope>
    <source>
        <strain evidence="2">P16(2019)</strain>
    </source>
</reference>
<accession>A0A553ZUQ5</accession>
<proteinExistence type="predicted"/>
<protein>
    <submittedName>
        <fullName evidence="1">Cytosolic protein</fullName>
    </submittedName>
</protein>
<sequence>MYVGRDMSELSQYSTEEWTDKELAFFHNGMTQVAPYLNQEGAAIHVQIIKEIEARGGLHHKEATWTQGTEVHYD</sequence>
<evidence type="ECO:0000313" key="1">
    <source>
        <dbReference type="EMBL" id="TSB45189.1"/>
    </source>
</evidence>
<name>A0A553ZUQ5_9BACI</name>
<dbReference type="AlphaFoldDB" id="A0A553ZUQ5"/>
<dbReference type="Proteomes" id="UP000318521">
    <property type="component" value="Unassembled WGS sequence"/>
</dbReference>
<keyword evidence="2" id="KW-1185">Reference proteome</keyword>
<comment type="caution">
    <text evidence="1">The sequence shown here is derived from an EMBL/GenBank/DDBJ whole genome shotgun (WGS) entry which is preliminary data.</text>
</comment>
<dbReference type="EMBL" id="VLXZ01000013">
    <property type="protein sequence ID" value="TSB45189.1"/>
    <property type="molecule type" value="Genomic_DNA"/>
</dbReference>